<dbReference type="PANTHER" id="PTHR21301:SF12">
    <property type="match status" value="1"/>
</dbReference>
<organism evidence="1 2">
    <name type="scientific">Xenopus laevis</name>
    <name type="common">African clawed frog</name>
    <dbReference type="NCBI Taxonomy" id="8355"/>
    <lineage>
        <taxon>Eukaryota</taxon>
        <taxon>Metazoa</taxon>
        <taxon>Chordata</taxon>
        <taxon>Craniata</taxon>
        <taxon>Vertebrata</taxon>
        <taxon>Euteleostomi</taxon>
        <taxon>Amphibia</taxon>
        <taxon>Batrachia</taxon>
        <taxon>Anura</taxon>
        <taxon>Pipoidea</taxon>
        <taxon>Pipidae</taxon>
        <taxon>Xenopodinae</taxon>
        <taxon>Xenopus</taxon>
        <taxon>Xenopus</taxon>
    </lineage>
</organism>
<dbReference type="EMBL" id="CM004473">
    <property type="protein sequence ID" value="OCT83086.1"/>
    <property type="molecule type" value="Genomic_DNA"/>
</dbReference>
<sequence length="303" mass="35088">MNVKGFEGYTLHLLGYYRESAKKKTGRIGLQLIYIVRKPITRNTLLHADSCHLSDVVRGVPKGYSFWDIKRAYDRAVGTSREDLLTVKSTKNYNRNSQKVPLPSRTPTERTSANNGFTRIIYTYSRDSLIVRKTVKKYWKILGQDPNLKYCPHNQNLHIKEDQKLRAALSMGFLEFVGNNSSRHFKIDFYANCGTKNVIYLITCQCGLQCIGKTIRPIRKRISEHLNCVYRHGSSSAVAKHLLEHHNGKLCLSFQVIDRFIPGARKGDMETLLLRKEAFWVYKLCTVVPKELNREWELNRFVD</sequence>
<gene>
    <name evidence="1" type="ORF">XELAEV_18025626mg</name>
</gene>
<evidence type="ECO:0000313" key="1">
    <source>
        <dbReference type="EMBL" id="OCT83086.1"/>
    </source>
</evidence>
<dbReference type="Proteomes" id="UP000694892">
    <property type="component" value="Chromosome 4S"/>
</dbReference>
<name>A0A974HMH7_XENLA</name>
<dbReference type="AlphaFoldDB" id="A0A974HMH7"/>
<proteinExistence type="predicted"/>
<reference evidence="2" key="1">
    <citation type="journal article" date="2016" name="Nature">
        <title>Genome evolution in the allotetraploid frog Xenopus laevis.</title>
        <authorList>
            <person name="Session A.M."/>
            <person name="Uno Y."/>
            <person name="Kwon T."/>
            <person name="Chapman J.A."/>
            <person name="Toyoda A."/>
            <person name="Takahashi S."/>
            <person name="Fukui A."/>
            <person name="Hikosaka A."/>
            <person name="Suzuki A."/>
            <person name="Kondo M."/>
            <person name="van Heeringen S.J."/>
            <person name="Quigley I."/>
            <person name="Heinz S."/>
            <person name="Ogino H."/>
            <person name="Ochi H."/>
            <person name="Hellsten U."/>
            <person name="Lyons J.B."/>
            <person name="Simakov O."/>
            <person name="Putnam N."/>
            <person name="Stites J."/>
            <person name="Kuroki Y."/>
            <person name="Tanaka T."/>
            <person name="Michiue T."/>
            <person name="Watanabe M."/>
            <person name="Bogdanovic O."/>
            <person name="Lister R."/>
            <person name="Georgiou G."/>
            <person name="Paranjpe S.S."/>
            <person name="van Kruijsbergen I."/>
            <person name="Shu S."/>
            <person name="Carlson J."/>
            <person name="Kinoshita T."/>
            <person name="Ohta Y."/>
            <person name="Mawaribuchi S."/>
            <person name="Jenkins J."/>
            <person name="Grimwood J."/>
            <person name="Schmutz J."/>
            <person name="Mitros T."/>
            <person name="Mozaffari S.V."/>
            <person name="Suzuki Y."/>
            <person name="Haramoto Y."/>
            <person name="Yamamoto T.S."/>
            <person name="Takagi C."/>
            <person name="Heald R."/>
            <person name="Miller K."/>
            <person name="Haudenschild C."/>
            <person name="Kitzman J."/>
            <person name="Nakayama T."/>
            <person name="Izutsu Y."/>
            <person name="Robert J."/>
            <person name="Fortriede J."/>
            <person name="Burns K."/>
            <person name="Lotay V."/>
            <person name="Karimi K."/>
            <person name="Yasuoka Y."/>
            <person name="Dichmann D.S."/>
            <person name="Flajnik M.F."/>
            <person name="Houston D.W."/>
            <person name="Shendure J."/>
            <person name="DuPasquier L."/>
            <person name="Vize P.D."/>
            <person name="Zorn A.M."/>
            <person name="Ito M."/>
            <person name="Marcotte E.M."/>
            <person name="Wallingford J.B."/>
            <person name="Ito Y."/>
            <person name="Asashima M."/>
            <person name="Ueno N."/>
            <person name="Matsuda Y."/>
            <person name="Veenstra G.J."/>
            <person name="Fujiyama A."/>
            <person name="Harland R.M."/>
            <person name="Taira M."/>
            <person name="Rokhsar D.S."/>
        </authorList>
    </citation>
    <scope>NUCLEOTIDE SEQUENCE [LARGE SCALE GENOMIC DNA]</scope>
    <source>
        <strain evidence="2">J</strain>
    </source>
</reference>
<protein>
    <recommendedName>
        <fullName evidence="3">GIY-YIG domain-containing protein</fullName>
    </recommendedName>
</protein>
<accession>A0A974HMH7</accession>
<dbReference type="CDD" id="cd10442">
    <property type="entry name" value="GIY-YIG_PLEs"/>
    <property type="match status" value="1"/>
</dbReference>
<dbReference type="PANTHER" id="PTHR21301">
    <property type="entry name" value="REVERSE TRANSCRIPTASE"/>
    <property type="match status" value="1"/>
</dbReference>
<evidence type="ECO:0000313" key="2">
    <source>
        <dbReference type="Proteomes" id="UP000694892"/>
    </source>
</evidence>
<evidence type="ECO:0008006" key="3">
    <source>
        <dbReference type="Google" id="ProtNLM"/>
    </source>
</evidence>